<feature type="compositionally biased region" description="Low complexity" evidence="1">
    <location>
        <begin position="174"/>
        <end position="189"/>
    </location>
</feature>
<reference evidence="2 3" key="1">
    <citation type="submission" date="2015-04" db="EMBL/GenBank/DDBJ databases">
        <title>Complete genome sequence of Schizopora paradoxa KUC8140, a cosmopolitan wood degrader in East Asia.</title>
        <authorList>
            <consortium name="DOE Joint Genome Institute"/>
            <person name="Min B."/>
            <person name="Park H."/>
            <person name="Jang Y."/>
            <person name="Kim J.-J."/>
            <person name="Kim K.H."/>
            <person name="Pangilinan J."/>
            <person name="Lipzen A."/>
            <person name="Riley R."/>
            <person name="Grigoriev I.V."/>
            <person name="Spatafora J.W."/>
            <person name="Choi I.-G."/>
        </authorList>
    </citation>
    <scope>NUCLEOTIDE SEQUENCE [LARGE SCALE GENOMIC DNA]</scope>
    <source>
        <strain evidence="2 3">KUC8140</strain>
    </source>
</reference>
<name>A0A0H2RMY1_9AGAM</name>
<proteinExistence type="predicted"/>
<feature type="compositionally biased region" description="Basic residues" evidence="1">
    <location>
        <begin position="226"/>
        <end position="242"/>
    </location>
</feature>
<evidence type="ECO:0000256" key="1">
    <source>
        <dbReference type="SAM" id="MobiDB-lite"/>
    </source>
</evidence>
<feature type="region of interest" description="Disordered" evidence="1">
    <location>
        <begin position="29"/>
        <end position="87"/>
    </location>
</feature>
<accession>A0A0H2RMY1</accession>
<dbReference type="EMBL" id="KQ086016">
    <property type="protein sequence ID" value="KLO10813.1"/>
    <property type="molecule type" value="Genomic_DNA"/>
</dbReference>
<evidence type="ECO:0000313" key="3">
    <source>
        <dbReference type="Proteomes" id="UP000053477"/>
    </source>
</evidence>
<sequence length="451" mass="50199">MALDPLSPTSSSLFQDFIPMELDVMSFPAPLIQDALQQESPDDDDSDDSNSDFEDESDDEFSDVPSPLRPRPETQSPPTSPLEEYGMFIDYSECDDLPEADEELPEQATFIVDPPAPSPEFENGAMDCASDLSGVFEDESEDESTQLAEAGNEELTTPLSDRHIIHPHSRRVAVHASTPPVASSSVAHALPEVTPTDDERLTESEPEPEDDDADSDYSPAIASGHSSRRAARKNRAPARKAPKPLAAASSEDQDSPPLCVKIVISANVAGKKRSKSVSQPKSAKRRKLTDTTSSVVNNPDAAQAPRRARKATTSPASNGKQPSRPVTSSVKRVRDFAYAFDIDSAYRKVKMSEIEDVRKCILEPKFTGDRTEDRYTYLTAEQWAINVEKFQKIMMKKDGIRKKVTDNWVRRFIRIIRINWTDLRLFVGWKSQQNRMPGMSIFVLPFISFSE</sequence>
<feature type="compositionally biased region" description="Acidic residues" evidence="1">
    <location>
        <begin position="204"/>
        <end position="215"/>
    </location>
</feature>
<evidence type="ECO:0000313" key="2">
    <source>
        <dbReference type="EMBL" id="KLO10813.1"/>
    </source>
</evidence>
<gene>
    <name evidence="2" type="ORF">SCHPADRAFT_500502</name>
</gene>
<organism evidence="2 3">
    <name type="scientific">Schizopora paradoxa</name>
    <dbReference type="NCBI Taxonomy" id="27342"/>
    <lineage>
        <taxon>Eukaryota</taxon>
        <taxon>Fungi</taxon>
        <taxon>Dikarya</taxon>
        <taxon>Basidiomycota</taxon>
        <taxon>Agaricomycotina</taxon>
        <taxon>Agaricomycetes</taxon>
        <taxon>Hymenochaetales</taxon>
        <taxon>Schizoporaceae</taxon>
        <taxon>Schizopora</taxon>
    </lineage>
</organism>
<protein>
    <submittedName>
        <fullName evidence="2">Uncharacterized protein</fullName>
    </submittedName>
</protein>
<feature type="compositionally biased region" description="Polar residues" evidence="1">
    <location>
        <begin position="311"/>
        <end position="328"/>
    </location>
</feature>
<dbReference type="AlphaFoldDB" id="A0A0H2RMY1"/>
<keyword evidence="3" id="KW-1185">Reference proteome</keyword>
<feature type="region of interest" description="Disordered" evidence="1">
    <location>
        <begin position="133"/>
        <end position="328"/>
    </location>
</feature>
<dbReference type="InParanoid" id="A0A0H2RMY1"/>
<feature type="compositionally biased region" description="Acidic residues" evidence="1">
    <location>
        <begin position="40"/>
        <end position="62"/>
    </location>
</feature>
<dbReference type="Proteomes" id="UP000053477">
    <property type="component" value="Unassembled WGS sequence"/>
</dbReference>